<dbReference type="EMBL" id="NFKM01000017">
    <property type="protein sequence ID" value="OUP58335.1"/>
    <property type="molecule type" value="Genomic_DNA"/>
</dbReference>
<evidence type="ECO:0000259" key="1">
    <source>
        <dbReference type="SMART" id="SM00849"/>
    </source>
</evidence>
<evidence type="ECO:0000313" key="3">
    <source>
        <dbReference type="Proteomes" id="UP000195447"/>
    </source>
</evidence>
<dbReference type="InterPro" id="IPR001279">
    <property type="entry name" value="Metallo-B-lactamas"/>
</dbReference>
<proteinExistence type="predicted"/>
<comment type="caution">
    <text evidence="2">The sequence shown here is derived from an EMBL/GenBank/DDBJ whole genome shotgun (WGS) entry which is preliminary data.</text>
</comment>
<dbReference type="SMART" id="SM00849">
    <property type="entry name" value="Lactamase_B"/>
    <property type="match status" value="1"/>
</dbReference>
<evidence type="ECO:0000313" key="2">
    <source>
        <dbReference type="EMBL" id="OUP58335.1"/>
    </source>
</evidence>
<name>A0A1Y4LNS7_9FIRM</name>
<dbReference type="InterPro" id="IPR052533">
    <property type="entry name" value="WalJ/YycJ-like"/>
</dbReference>
<dbReference type="SUPFAM" id="SSF56281">
    <property type="entry name" value="Metallo-hydrolase/oxidoreductase"/>
    <property type="match status" value="1"/>
</dbReference>
<dbReference type="InterPro" id="IPR036866">
    <property type="entry name" value="RibonucZ/Hydroxyglut_hydro"/>
</dbReference>
<dbReference type="Gene3D" id="3.60.15.10">
    <property type="entry name" value="Ribonuclease Z/Hydroxyacylglutathione hydrolase-like"/>
    <property type="match status" value="1"/>
</dbReference>
<reference evidence="3" key="1">
    <citation type="submission" date="2017-04" db="EMBL/GenBank/DDBJ databases">
        <title>Function of individual gut microbiota members based on whole genome sequencing of pure cultures obtained from chicken caecum.</title>
        <authorList>
            <person name="Medvecky M."/>
            <person name="Cejkova D."/>
            <person name="Polansky O."/>
            <person name="Karasova D."/>
            <person name="Kubasova T."/>
            <person name="Cizek A."/>
            <person name="Rychlik I."/>
        </authorList>
    </citation>
    <scope>NUCLEOTIDE SEQUENCE [LARGE SCALE GENOMIC DNA]</scope>
    <source>
        <strain evidence="3">An178</strain>
    </source>
</reference>
<protein>
    <recommendedName>
        <fullName evidence="1">Metallo-beta-lactamase domain-containing protein</fullName>
    </recommendedName>
</protein>
<dbReference type="Proteomes" id="UP000195447">
    <property type="component" value="Unassembled WGS sequence"/>
</dbReference>
<dbReference type="RefSeq" id="WP_087158947.1">
    <property type="nucleotide sequence ID" value="NZ_NFKM01000017.1"/>
</dbReference>
<dbReference type="AlphaFoldDB" id="A0A1Y4LNS7"/>
<gene>
    <name evidence="2" type="ORF">B5F14_08070</name>
</gene>
<sequence length="248" mass="28056">MQVDLLCSGSKGNSCLIRTKNSSLLIDCGSTKKYLMNALGSVNQRVDDLNALLVTHAHTDHVSQLKHFRHLPVYSYCDLKDLDNHRIVRPLQEFDVNEFHVKVISLSHDSPNTVGYVIYADGKKLVYVTDTGYVSNEVKTYLENADYYIFESNHDIETLMNTNRPMFLKQRILGDSGHLNNLDASSNLASLINSKTKEIVLAHISEEANDPSIALKCIHDHFLKKDLPYRGVNIRAAKQHEILTIKSF</sequence>
<feature type="domain" description="Metallo-beta-lactamase" evidence="1">
    <location>
        <begin position="11"/>
        <end position="171"/>
    </location>
</feature>
<organism evidence="2 3">
    <name type="scientific">Faecalitalea cylindroides</name>
    <dbReference type="NCBI Taxonomy" id="39483"/>
    <lineage>
        <taxon>Bacteria</taxon>
        <taxon>Bacillati</taxon>
        <taxon>Bacillota</taxon>
        <taxon>Erysipelotrichia</taxon>
        <taxon>Erysipelotrichales</taxon>
        <taxon>Erysipelotrichaceae</taxon>
        <taxon>Faecalitalea</taxon>
    </lineage>
</organism>
<keyword evidence="3" id="KW-1185">Reference proteome</keyword>
<dbReference type="PANTHER" id="PTHR47619">
    <property type="entry name" value="METALLO-HYDROLASE YYCJ-RELATED"/>
    <property type="match status" value="1"/>
</dbReference>
<accession>A0A1Y4LNS7</accession>
<dbReference type="PANTHER" id="PTHR47619:SF1">
    <property type="entry name" value="EXODEOXYRIBONUCLEASE WALJ"/>
    <property type="match status" value="1"/>
</dbReference>
<dbReference type="Pfam" id="PF12706">
    <property type="entry name" value="Lactamase_B_2"/>
    <property type="match status" value="1"/>
</dbReference>